<dbReference type="RefSeq" id="WP_083061364.1">
    <property type="nucleotide sequence ID" value="NZ_JACKVM010000008.1"/>
</dbReference>
<dbReference type="AlphaFoldDB" id="A0A1W9YQV7"/>
<keyword evidence="1" id="KW-0472">Membrane</keyword>
<dbReference type="EMBL" id="MVHJ01000029">
    <property type="protein sequence ID" value="ORA02433.1"/>
    <property type="molecule type" value="Genomic_DNA"/>
</dbReference>
<organism evidence="2 3">
    <name type="scientific">Mycolicibacterium bacteremicum</name>
    <name type="common">Mycobacterium bacteremicum</name>
    <dbReference type="NCBI Taxonomy" id="564198"/>
    <lineage>
        <taxon>Bacteria</taxon>
        <taxon>Bacillati</taxon>
        <taxon>Actinomycetota</taxon>
        <taxon>Actinomycetes</taxon>
        <taxon>Mycobacteriales</taxon>
        <taxon>Mycobacteriaceae</taxon>
        <taxon>Mycolicibacterium</taxon>
    </lineage>
</organism>
<accession>A0A1W9YQV7</accession>
<comment type="subcellular location">
    <subcellularLocation>
        <location evidence="1">Cell membrane</location>
        <topology evidence="1">Single-pass membrane protein</topology>
    </subcellularLocation>
    <text evidence="1">Localizes to poles and midcell sites.</text>
</comment>
<keyword evidence="1" id="KW-0812">Transmembrane</keyword>
<evidence type="ECO:0000313" key="2">
    <source>
        <dbReference type="EMBL" id="ORA02433.1"/>
    </source>
</evidence>
<evidence type="ECO:0000313" key="3">
    <source>
        <dbReference type="Proteomes" id="UP000192366"/>
    </source>
</evidence>
<comment type="function">
    <text evidence="1">Required for regulated cell division, cell wall synthesis and the maintenance of cell shape.</text>
</comment>
<dbReference type="HAMAP" id="MF_00927">
    <property type="entry name" value="CwsA"/>
    <property type="match status" value="1"/>
</dbReference>
<evidence type="ECO:0000256" key="1">
    <source>
        <dbReference type="HAMAP-Rule" id="MF_00927"/>
    </source>
</evidence>
<protein>
    <recommendedName>
        <fullName evidence="1">Cell wall synthesis protein CwsA</fullName>
    </recommendedName>
    <alternativeName>
        <fullName evidence="1">Cell wall synthesis and cell shape protein A</fullName>
    </alternativeName>
</protein>
<keyword evidence="1" id="KW-0131">Cell cycle</keyword>
<dbReference type="GO" id="GO:0042546">
    <property type="term" value="P:cell wall biogenesis"/>
    <property type="evidence" value="ECO:0007669"/>
    <property type="project" value="UniProtKB-UniRule"/>
</dbReference>
<dbReference type="OrthoDB" id="4762208at2"/>
<gene>
    <name evidence="1" type="primary">cwsA</name>
    <name evidence="2" type="ORF">BST17_23810</name>
</gene>
<sequence>MSTSTDAALTPAQRFGRGVRYTIVGPVDITRGTVGLGMSSAASGASWVSRRLRAEEPAPAKRRPLLYVLIGAGVLAVGAVTFSIVRRSMRPEPSTLPPSVEITPKP</sequence>
<feature type="transmembrane region" description="Helical" evidence="1">
    <location>
        <begin position="65"/>
        <end position="85"/>
    </location>
</feature>
<proteinExistence type="inferred from homology"/>
<dbReference type="GO" id="GO:0051301">
    <property type="term" value="P:cell division"/>
    <property type="evidence" value="ECO:0007669"/>
    <property type="project" value="UniProtKB-UniRule"/>
</dbReference>
<dbReference type="STRING" id="564198.BST17_23810"/>
<dbReference type="Pfam" id="PF10814">
    <property type="entry name" value="CwsA"/>
    <property type="match status" value="2"/>
</dbReference>
<comment type="caution">
    <text evidence="2">The sequence shown here is derived from an EMBL/GenBank/DDBJ whole genome shotgun (WGS) entry which is preliminary data.</text>
</comment>
<keyword evidence="1" id="KW-0132">Cell division</keyword>
<keyword evidence="3" id="KW-1185">Reference proteome</keyword>
<dbReference type="Proteomes" id="UP000192366">
    <property type="component" value="Unassembled WGS sequence"/>
</dbReference>
<name>A0A1W9YQV7_MYCBA</name>
<keyword evidence="1" id="KW-1003">Cell membrane</keyword>
<keyword evidence="1" id="KW-1133">Transmembrane helix</keyword>
<dbReference type="InterPro" id="IPR024245">
    <property type="entry name" value="CwsA"/>
</dbReference>
<dbReference type="GO" id="GO:0008360">
    <property type="term" value="P:regulation of cell shape"/>
    <property type="evidence" value="ECO:0007669"/>
    <property type="project" value="UniProtKB-UniRule"/>
</dbReference>
<dbReference type="GO" id="GO:0005886">
    <property type="term" value="C:plasma membrane"/>
    <property type="evidence" value="ECO:0007669"/>
    <property type="project" value="UniProtKB-SubCell"/>
</dbReference>
<reference evidence="2 3" key="1">
    <citation type="submission" date="2017-02" db="EMBL/GenBank/DDBJ databases">
        <title>The new phylogeny of genus Mycobacterium.</title>
        <authorList>
            <person name="Tortoli E."/>
            <person name="Trovato A."/>
            <person name="Cirillo D.M."/>
        </authorList>
    </citation>
    <scope>NUCLEOTIDE SEQUENCE [LARGE SCALE GENOMIC DNA]</scope>
    <source>
        <strain evidence="2 3">DSM 45578</strain>
    </source>
</reference>
<keyword evidence="1" id="KW-0133">Cell shape</keyword>
<comment type="similarity">
    <text evidence="1">Belongs to the CwsA family.</text>
</comment>